<gene>
    <name evidence="2" type="ORF">QR685DRAFT_570535</name>
</gene>
<evidence type="ECO:0000313" key="3">
    <source>
        <dbReference type="Proteomes" id="UP001451303"/>
    </source>
</evidence>
<keyword evidence="1" id="KW-0732">Signal</keyword>
<reference evidence="2 3" key="1">
    <citation type="submission" date="2023-09" db="EMBL/GenBank/DDBJ databases">
        <title>Multi-omics analysis of a traditional fermented food reveals byproduct-associated fungal strains for waste-to-food upcycling.</title>
        <authorList>
            <consortium name="Lawrence Berkeley National Laboratory"/>
            <person name="Rekdal V.M."/>
            <person name="Villalobos-Escobedo J.M."/>
            <person name="Rodriguez-Valeron N."/>
            <person name="Garcia M.O."/>
            <person name="Vasquez D.P."/>
            <person name="Damayanti I."/>
            <person name="Sorensen P.M."/>
            <person name="Baidoo E.E."/>
            <person name="De Carvalho A.C."/>
            <person name="Riley R."/>
            <person name="Lipzen A."/>
            <person name="He G."/>
            <person name="Yan M."/>
            <person name="Haridas S."/>
            <person name="Daum C."/>
            <person name="Yoshinaga Y."/>
            <person name="Ng V."/>
            <person name="Grigoriev I.V."/>
            <person name="Munk R."/>
            <person name="Nuraida L."/>
            <person name="Wijaya C.H."/>
            <person name="Morales P.-C."/>
            <person name="Keasling J.D."/>
        </authorList>
    </citation>
    <scope>NUCLEOTIDE SEQUENCE [LARGE SCALE GENOMIC DNA]</scope>
    <source>
        <strain evidence="2 3">FGSC 2613</strain>
    </source>
</reference>
<comment type="caution">
    <text evidence="2">The sequence shown here is derived from an EMBL/GenBank/DDBJ whole genome shotgun (WGS) entry which is preliminary data.</text>
</comment>
<keyword evidence="3" id="KW-1185">Reference proteome</keyword>
<sequence length="86" mass="8704">MLFTTVLISALAGLAMASPAARVDQSINGLEQCTQCLVNCLTAVCTADPLACSGCLLSCLNLAANDAGEVVLDAVALEKESTTTKA</sequence>
<name>A0ABR3DIU7_NEUIN</name>
<dbReference type="Proteomes" id="UP001451303">
    <property type="component" value="Unassembled WGS sequence"/>
</dbReference>
<organism evidence="2 3">
    <name type="scientific">Neurospora intermedia</name>
    <dbReference type="NCBI Taxonomy" id="5142"/>
    <lineage>
        <taxon>Eukaryota</taxon>
        <taxon>Fungi</taxon>
        <taxon>Dikarya</taxon>
        <taxon>Ascomycota</taxon>
        <taxon>Pezizomycotina</taxon>
        <taxon>Sordariomycetes</taxon>
        <taxon>Sordariomycetidae</taxon>
        <taxon>Sordariales</taxon>
        <taxon>Sordariaceae</taxon>
        <taxon>Neurospora</taxon>
    </lineage>
</organism>
<evidence type="ECO:0000256" key="1">
    <source>
        <dbReference type="SAM" id="SignalP"/>
    </source>
</evidence>
<protein>
    <submittedName>
        <fullName evidence="2">Uncharacterized protein</fullName>
    </submittedName>
</protein>
<accession>A0ABR3DIU7</accession>
<dbReference type="EMBL" id="JAVLET010000003">
    <property type="protein sequence ID" value="KAL0471798.1"/>
    <property type="molecule type" value="Genomic_DNA"/>
</dbReference>
<proteinExistence type="predicted"/>
<feature type="chain" id="PRO_5045125015" evidence="1">
    <location>
        <begin position="18"/>
        <end position="86"/>
    </location>
</feature>
<feature type="signal peptide" evidence="1">
    <location>
        <begin position="1"/>
        <end position="17"/>
    </location>
</feature>
<evidence type="ECO:0000313" key="2">
    <source>
        <dbReference type="EMBL" id="KAL0471798.1"/>
    </source>
</evidence>